<dbReference type="AlphaFoldDB" id="K2H4H2"/>
<evidence type="ECO:0000313" key="5">
    <source>
        <dbReference type="EMBL" id="EKE30775.1"/>
    </source>
</evidence>
<evidence type="ECO:0000256" key="1">
    <source>
        <dbReference type="ARBA" id="ARBA00023125"/>
    </source>
</evidence>
<gene>
    <name evidence="4" type="ORF">AAV35_000380</name>
    <name evidence="5" type="ORF">MJ3_11950</name>
</gene>
<dbReference type="EMBL" id="AMPQ01000041">
    <property type="protein sequence ID" value="EKE30775.1"/>
    <property type="molecule type" value="Genomic_DNA"/>
</dbReference>
<dbReference type="InterPro" id="IPR010982">
    <property type="entry name" value="Lambda_DNA-bd_dom_sf"/>
</dbReference>
<dbReference type="Pfam" id="PF13424">
    <property type="entry name" value="TPR_12"/>
    <property type="match status" value="1"/>
</dbReference>
<keyword evidence="2" id="KW-0802">TPR repeat</keyword>
<dbReference type="PANTHER" id="PTHR46797">
    <property type="entry name" value="HTH-TYPE TRANSCRIPTIONAL REGULATOR"/>
    <property type="match status" value="1"/>
</dbReference>
<dbReference type="GO" id="GO:0005829">
    <property type="term" value="C:cytosol"/>
    <property type="evidence" value="ECO:0007669"/>
    <property type="project" value="TreeGrafter"/>
</dbReference>
<dbReference type="KEGG" id="sje:AAV35_000380"/>
<name>K2H4H2_9BACI</name>
<dbReference type="Proteomes" id="UP000092654">
    <property type="component" value="Chromosome"/>
</dbReference>
<dbReference type="CDD" id="cd00093">
    <property type="entry name" value="HTH_XRE"/>
    <property type="match status" value="1"/>
</dbReference>
<dbReference type="InterPro" id="IPR019734">
    <property type="entry name" value="TPR_rpt"/>
</dbReference>
<reference evidence="5 6" key="1">
    <citation type="journal article" date="2012" name="J. Bacteriol.">
        <title>Draft Genome Sequence of Salimicrobium sp. Strain MJ3, Isolated from Myulchi-Jeot, Korean Fermented Seafood.</title>
        <authorList>
            <person name="Lee S.H."/>
            <person name="Jung J.Y."/>
            <person name="Jeon C.O."/>
        </authorList>
    </citation>
    <scope>NUCLEOTIDE SEQUENCE [LARGE SCALE GENOMIC DNA]</scope>
    <source>
        <strain evidence="5 6">MJ3</strain>
    </source>
</reference>
<dbReference type="GO" id="GO:0003700">
    <property type="term" value="F:DNA-binding transcription factor activity"/>
    <property type="evidence" value="ECO:0007669"/>
    <property type="project" value="TreeGrafter"/>
</dbReference>
<dbReference type="InterPro" id="IPR050807">
    <property type="entry name" value="TransReg_Diox_bact_type"/>
</dbReference>
<dbReference type="EMBL" id="CP011361">
    <property type="protein sequence ID" value="AKG03389.1"/>
    <property type="molecule type" value="Genomic_DNA"/>
</dbReference>
<reference evidence="4" key="3">
    <citation type="submission" date="2016-11" db="EMBL/GenBank/DDBJ databases">
        <title>Salimicrobium jeotgali MJ3, isolated from Myulchi jeot, a traditional Korean fermented seafood.</title>
        <authorList>
            <person name="Kim K.H."/>
            <person name="Jeon C.O."/>
            <person name="Jin H.M."/>
        </authorList>
    </citation>
    <scope>NUCLEOTIDE SEQUENCE</scope>
    <source>
        <strain evidence="4">MJ3</strain>
    </source>
</reference>
<dbReference type="OrthoDB" id="2470999at2"/>
<feature type="domain" description="HTH cro/C1-type" evidence="3">
    <location>
        <begin position="8"/>
        <end position="61"/>
    </location>
</feature>
<reference evidence="7" key="2">
    <citation type="submission" date="2015-06" db="EMBL/GenBank/DDBJ databases">
        <title>Salimicrobium jeotgali MJ3, isolated from Myulchi jeot, a traditional Korean fermented seafood.</title>
        <authorList>
            <person name="Kim K.H."/>
            <person name="Jeon C.O."/>
            <person name="Jin H.M."/>
        </authorList>
    </citation>
    <scope>NUCLEOTIDE SEQUENCE [LARGE SCALE GENOMIC DNA]</scope>
    <source>
        <strain evidence="7">MJ3</strain>
    </source>
</reference>
<dbReference type="Gene3D" id="1.25.40.10">
    <property type="entry name" value="Tetratricopeptide repeat domain"/>
    <property type="match status" value="3"/>
</dbReference>
<dbReference type="InterPro" id="IPR011990">
    <property type="entry name" value="TPR-like_helical_dom_sf"/>
</dbReference>
<dbReference type="SMART" id="SM00028">
    <property type="entry name" value="TPR"/>
    <property type="match status" value="4"/>
</dbReference>
<dbReference type="Pfam" id="PF13181">
    <property type="entry name" value="TPR_8"/>
    <property type="match status" value="1"/>
</dbReference>
<dbReference type="STRING" id="1230341.AAV35_000380"/>
<proteinExistence type="predicted"/>
<dbReference type="InterPro" id="IPR001387">
    <property type="entry name" value="Cro/C1-type_HTH"/>
</dbReference>
<accession>K2H4H2</accession>
<evidence type="ECO:0000313" key="4">
    <source>
        <dbReference type="EMBL" id="AKG03389.1"/>
    </source>
</evidence>
<dbReference type="PANTHER" id="PTHR46797:SF1">
    <property type="entry name" value="METHYLPHOSPHONATE SYNTHASE"/>
    <property type="match status" value="1"/>
</dbReference>
<dbReference type="SMART" id="SM00530">
    <property type="entry name" value="HTH_XRE"/>
    <property type="match status" value="1"/>
</dbReference>
<keyword evidence="1" id="KW-0238">DNA-binding</keyword>
<dbReference type="RefSeq" id="WP_008592020.1">
    <property type="nucleotide sequence ID" value="NZ_AMPQ01000041.1"/>
</dbReference>
<dbReference type="GO" id="GO:0003677">
    <property type="term" value="F:DNA binding"/>
    <property type="evidence" value="ECO:0007669"/>
    <property type="project" value="UniProtKB-KW"/>
</dbReference>
<dbReference type="SUPFAM" id="SSF48452">
    <property type="entry name" value="TPR-like"/>
    <property type="match status" value="2"/>
</dbReference>
<organism evidence="5 6">
    <name type="scientific">Salimicrobium jeotgali</name>
    <dbReference type="NCBI Taxonomy" id="1230341"/>
    <lineage>
        <taxon>Bacteria</taxon>
        <taxon>Bacillati</taxon>
        <taxon>Bacillota</taxon>
        <taxon>Bacilli</taxon>
        <taxon>Bacillales</taxon>
        <taxon>Bacillaceae</taxon>
        <taxon>Salimicrobium</taxon>
    </lineage>
</organism>
<dbReference type="PROSITE" id="PS50943">
    <property type="entry name" value="HTH_CROC1"/>
    <property type="match status" value="1"/>
</dbReference>
<dbReference type="PROSITE" id="PS50005">
    <property type="entry name" value="TPR"/>
    <property type="match status" value="2"/>
</dbReference>
<dbReference type="eggNOG" id="COG0457">
    <property type="taxonomic scope" value="Bacteria"/>
</dbReference>
<dbReference type="SUPFAM" id="SSF47413">
    <property type="entry name" value="lambda repressor-like DNA-binding domains"/>
    <property type="match status" value="1"/>
</dbReference>
<dbReference type="Pfam" id="PF01381">
    <property type="entry name" value="HTH_3"/>
    <property type="match status" value="1"/>
</dbReference>
<evidence type="ECO:0000256" key="2">
    <source>
        <dbReference type="PROSITE-ProRule" id="PRU00339"/>
    </source>
</evidence>
<evidence type="ECO:0000313" key="7">
    <source>
        <dbReference type="Proteomes" id="UP000092654"/>
    </source>
</evidence>
<dbReference type="eggNOG" id="COG1396">
    <property type="taxonomic scope" value="Bacteria"/>
</dbReference>
<keyword evidence="6" id="KW-1185">Reference proteome</keyword>
<dbReference type="Gene3D" id="1.10.260.40">
    <property type="entry name" value="lambda repressor-like DNA-binding domains"/>
    <property type="match status" value="1"/>
</dbReference>
<protein>
    <submittedName>
        <fullName evidence="5">Putative transcriptional regulator</fullName>
    </submittedName>
</protein>
<dbReference type="Proteomes" id="UP000011746">
    <property type="component" value="Unassembled WGS sequence"/>
</dbReference>
<evidence type="ECO:0000313" key="6">
    <source>
        <dbReference type="Proteomes" id="UP000011746"/>
    </source>
</evidence>
<sequence>MSSIGNRIKELRKKGNLTQMQLSDGIVTRSYLSQIEKGSAQPSYETVVKFSEKLGCEVEDLYKEPENKTYILSRLKNDLFLLEGKINDGNFKDSETLLSKIKLDFYEELNTSEKGLLEWCRGKIFENKKKWNQANSHYMNSIHFYTNAHNTTGEIRSKNSLAFTKIKQNKNVEAYNILRSCYNLALQTSLGGPMKTSILINFGHVHMQLKEYFSAISFFWEAYELNLNTNVHVKVGETLLMLGICYKEIEEFNRAEEMNNKALTYFKALSNEEDLANVYNNLGNLYLTMNEYEKAIENFLLASDKFEENSHLDGMMISTIGLASSFYQNNQLTNCSRICYQIISKNSGPQYQGFAYLLLGNVEFEKGKLEKSLENYLLAKNIFTEADIKWGVNKTLSKEAIVRSELGYYEEALEIFKSIDLANDDPLFIN</sequence>
<feature type="repeat" description="TPR" evidence="2">
    <location>
        <begin position="276"/>
        <end position="309"/>
    </location>
</feature>
<feature type="repeat" description="TPR" evidence="2">
    <location>
        <begin position="196"/>
        <end position="229"/>
    </location>
</feature>
<evidence type="ECO:0000259" key="3">
    <source>
        <dbReference type="PROSITE" id="PS50943"/>
    </source>
</evidence>